<dbReference type="EMBL" id="BPQB01000002">
    <property type="protein sequence ID" value="GJE85219.1"/>
    <property type="molecule type" value="Genomic_DNA"/>
</dbReference>
<sequence length="469" mass="50380">MPYACCQYYVYLRNASFPVERQVRPVDCQHGVPRLSVFLLRRPADPVLKVAPALPRPARPSTPSRPSRELRRATAPRWQENPQTGAPSCPCAYKARWRLQLGRDSFQWQARRFRPRKSDVPHRVEPAPPAVLGQGCAPAADGSEAPPQGSSQPQQSSRPVRISPMIVAVIVVLGCSPSLPGRILQSFIYPSARDTARRTDSSTVRQHCHLSRCSSTVATAANPEIDSSLSMTRDRPYLDIRGSTQRASHISPGQALAPRAAGRRADQGAPSPLAARVLHARTSPTAGHFPPGCGAPPPHACASSCVRKSRSRASTGVGLQASHGRLCGCRSVREGPVGYAAHWGSYRHPSGTCGIVRIAVASTSVVNSGRRPQPPAFHCCTGWLPPPGCATPRRHVRPLPSPHERPAAVSASGRPPDIARQAVRLLFASWTPCSIRRALRPSHTAAQALALSAPSSPDPKRSQAHGGRS</sequence>
<organism evidence="2 3">
    <name type="scientific">Phanerochaete sordida</name>
    <dbReference type="NCBI Taxonomy" id="48140"/>
    <lineage>
        <taxon>Eukaryota</taxon>
        <taxon>Fungi</taxon>
        <taxon>Dikarya</taxon>
        <taxon>Basidiomycota</taxon>
        <taxon>Agaricomycotina</taxon>
        <taxon>Agaricomycetes</taxon>
        <taxon>Polyporales</taxon>
        <taxon>Phanerochaetaceae</taxon>
        <taxon>Phanerochaete</taxon>
    </lineage>
</organism>
<feature type="region of interest" description="Disordered" evidence="1">
    <location>
        <begin position="446"/>
        <end position="469"/>
    </location>
</feature>
<feature type="compositionally biased region" description="Low complexity" evidence="1">
    <location>
        <begin position="146"/>
        <end position="159"/>
    </location>
</feature>
<protein>
    <submittedName>
        <fullName evidence="2">Uncharacterized protein</fullName>
    </submittedName>
</protein>
<feature type="region of interest" description="Disordered" evidence="1">
    <location>
        <begin position="242"/>
        <end position="267"/>
    </location>
</feature>
<feature type="compositionally biased region" description="Basic and acidic residues" evidence="1">
    <location>
        <begin position="116"/>
        <end position="125"/>
    </location>
</feature>
<feature type="region of interest" description="Disordered" evidence="1">
    <location>
        <begin position="53"/>
        <end position="86"/>
    </location>
</feature>
<reference evidence="2 3" key="1">
    <citation type="submission" date="2021-08" db="EMBL/GenBank/DDBJ databases">
        <title>Draft Genome Sequence of Phanerochaete sordida strain YK-624.</title>
        <authorList>
            <person name="Mori T."/>
            <person name="Dohra H."/>
            <person name="Suzuki T."/>
            <person name="Kawagishi H."/>
            <person name="Hirai H."/>
        </authorList>
    </citation>
    <scope>NUCLEOTIDE SEQUENCE [LARGE SCALE GENOMIC DNA]</scope>
    <source>
        <strain evidence="2 3">YK-624</strain>
    </source>
</reference>
<dbReference type="Proteomes" id="UP000703269">
    <property type="component" value="Unassembled WGS sequence"/>
</dbReference>
<gene>
    <name evidence="2" type="ORF">PsYK624_012970</name>
</gene>
<proteinExistence type="predicted"/>
<evidence type="ECO:0000313" key="3">
    <source>
        <dbReference type="Proteomes" id="UP000703269"/>
    </source>
</evidence>
<keyword evidence="3" id="KW-1185">Reference proteome</keyword>
<feature type="region of interest" description="Disordered" evidence="1">
    <location>
        <begin position="112"/>
        <end position="159"/>
    </location>
</feature>
<name>A0A9P3FZZ6_9APHY</name>
<feature type="region of interest" description="Disordered" evidence="1">
    <location>
        <begin position="394"/>
        <end position="414"/>
    </location>
</feature>
<feature type="compositionally biased region" description="Low complexity" evidence="1">
    <location>
        <begin position="446"/>
        <end position="455"/>
    </location>
</feature>
<comment type="caution">
    <text evidence="2">The sequence shown here is derived from an EMBL/GenBank/DDBJ whole genome shotgun (WGS) entry which is preliminary data.</text>
</comment>
<dbReference type="AlphaFoldDB" id="A0A9P3FZZ6"/>
<evidence type="ECO:0000256" key="1">
    <source>
        <dbReference type="SAM" id="MobiDB-lite"/>
    </source>
</evidence>
<accession>A0A9P3FZZ6</accession>
<evidence type="ECO:0000313" key="2">
    <source>
        <dbReference type="EMBL" id="GJE85219.1"/>
    </source>
</evidence>